<feature type="domain" description="Aip3p/Bud6 N-terminal" evidence="1">
    <location>
        <begin position="37"/>
        <end position="144"/>
    </location>
</feature>
<dbReference type="KEGG" id="cput:CONPUDRAFT_59203"/>
<name>A0A5M3MI88_CONPW</name>
<evidence type="ECO:0000259" key="1">
    <source>
        <dbReference type="Pfam" id="PF23153"/>
    </source>
</evidence>
<keyword evidence="3" id="KW-1185">Reference proteome</keyword>
<proteinExistence type="predicted"/>
<reference evidence="3" key="1">
    <citation type="journal article" date="2012" name="Science">
        <title>The Paleozoic origin of enzymatic lignin decomposition reconstructed from 31 fungal genomes.</title>
        <authorList>
            <person name="Floudas D."/>
            <person name="Binder M."/>
            <person name="Riley R."/>
            <person name="Barry K."/>
            <person name="Blanchette R.A."/>
            <person name="Henrissat B."/>
            <person name="Martinez A.T."/>
            <person name="Otillar R."/>
            <person name="Spatafora J.W."/>
            <person name="Yadav J.S."/>
            <person name="Aerts A."/>
            <person name="Benoit I."/>
            <person name="Boyd A."/>
            <person name="Carlson A."/>
            <person name="Copeland A."/>
            <person name="Coutinho P.M."/>
            <person name="de Vries R.P."/>
            <person name="Ferreira P."/>
            <person name="Findley K."/>
            <person name="Foster B."/>
            <person name="Gaskell J."/>
            <person name="Glotzer D."/>
            <person name="Gorecki P."/>
            <person name="Heitman J."/>
            <person name="Hesse C."/>
            <person name="Hori C."/>
            <person name="Igarashi K."/>
            <person name="Jurgens J.A."/>
            <person name="Kallen N."/>
            <person name="Kersten P."/>
            <person name="Kohler A."/>
            <person name="Kuees U."/>
            <person name="Kumar T.K.A."/>
            <person name="Kuo A."/>
            <person name="LaButti K."/>
            <person name="Larrondo L.F."/>
            <person name="Lindquist E."/>
            <person name="Ling A."/>
            <person name="Lombard V."/>
            <person name="Lucas S."/>
            <person name="Lundell T."/>
            <person name="Martin R."/>
            <person name="McLaughlin D.J."/>
            <person name="Morgenstern I."/>
            <person name="Morin E."/>
            <person name="Murat C."/>
            <person name="Nagy L.G."/>
            <person name="Nolan M."/>
            <person name="Ohm R.A."/>
            <person name="Patyshakuliyeva A."/>
            <person name="Rokas A."/>
            <person name="Ruiz-Duenas F.J."/>
            <person name="Sabat G."/>
            <person name="Salamov A."/>
            <person name="Samejima M."/>
            <person name="Schmutz J."/>
            <person name="Slot J.C."/>
            <person name="St John F."/>
            <person name="Stenlid J."/>
            <person name="Sun H."/>
            <person name="Sun S."/>
            <person name="Syed K."/>
            <person name="Tsang A."/>
            <person name="Wiebenga A."/>
            <person name="Young D."/>
            <person name="Pisabarro A."/>
            <person name="Eastwood D.C."/>
            <person name="Martin F."/>
            <person name="Cullen D."/>
            <person name="Grigoriev I.V."/>
            <person name="Hibbett D.S."/>
        </authorList>
    </citation>
    <scope>NUCLEOTIDE SEQUENCE [LARGE SCALE GENOMIC DNA]</scope>
    <source>
        <strain evidence="3">RWD-64-598 SS2</strain>
    </source>
</reference>
<protein>
    <recommendedName>
        <fullName evidence="1">Aip3p/Bud6 N-terminal domain-containing protein</fullName>
    </recommendedName>
</protein>
<dbReference type="Proteomes" id="UP000053558">
    <property type="component" value="Unassembled WGS sequence"/>
</dbReference>
<dbReference type="EMBL" id="JH711581">
    <property type="protein sequence ID" value="EIW78757.1"/>
    <property type="molecule type" value="Genomic_DNA"/>
</dbReference>
<evidence type="ECO:0000313" key="3">
    <source>
        <dbReference type="Proteomes" id="UP000053558"/>
    </source>
</evidence>
<dbReference type="GeneID" id="19208016"/>
<gene>
    <name evidence="2" type="ORF">CONPUDRAFT_59203</name>
</gene>
<dbReference type="OMA" id="QFNTTIH"/>
<organism evidence="2 3">
    <name type="scientific">Coniophora puteana (strain RWD-64-598)</name>
    <name type="common">Brown rot fungus</name>
    <dbReference type="NCBI Taxonomy" id="741705"/>
    <lineage>
        <taxon>Eukaryota</taxon>
        <taxon>Fungi</taxon>
        <taxon>Dikarya</taxon>
        <taxon>Basidiomycota</taxon>
        <taxon>Agaricomycotina</taxon>
        <taxon>Agaricomycetes</taxon>
        <taxon>Agaricomycetidae</taxon>
        <taxon>Boletales</taxon>
        <taxon>Coniophorineae</taxon>
        <taxon>Coniophoraceae</taxon>
        <taxon>Coniophora</taxon>
    </lineage>
</organism>
<sequence length="159" mass="17311">MQAYRSNSVRSPSCLSNPHGLQLVYPQYPTPTTDVPAAVHALITAMKSIQTSLQAWASVRAAAEKVSDAYINFGNAFNAVVHAFSAYNIDTRDIHPIPQRLRSILEVCLGQNPSPAALSAYMPEVRQQLFDVLAGLRTKQAAWRAATGRPPLLLPVSLD</sequence>
<comment type="caution">
    <text evidence="2">The sequence shown here is derived from an EMBL/GenBank/DDBJ whole genome shotgun (WGS) entry which is preliminary data.</text>
</comment>
<dbReference type="RefSeq" id="XP_007770430.1">
    <property type="nucleotide sequence ID" value="XM_007772240.1"/>
</dbReference>
<accession>A0A5M3MI88</accession>
<dbReference type="OrthoDB" id="783096at2759"/>
<dbReference type="InterPro" id="IPR056279">
    <property type="entry name" value="Aip3p_Bud6_N"/>
</dbReference>
<evidence type="ECO:0000313" key="2">
    <source>
        <dbReference type="EMBL" id="EIW78757.1"/>
    </source>
</evidence>
<dbReference type="AlphaFoldDB" id="A0A5M3MI88"/>
<dbReference type="Pfam" id="PF23153">
    <property type="entry name" value="Aip3p_Bud6_N"/>
    <property type="match status" value="1"/>
</dbReference>